<dbReference type="InterPro" id="IPR001851">
    <property type="entry name" value="ABC_transp_permease"/>
</dbReference>
<dbReference type="CDD" id="cd06581">
    <property type="entry name" value="TM_PBP1_LivM_like"/>
    <property type="match status" value="1"/>
</dbReference>
<dbReference type="EMBL" id="LT670817">
    <property type="protein sequence ID" value="SHI09574.1"/>
    <property type="molecule type" value="Genomic_DNA"/>
</dbReference>
<protein>
    <submittedName>
        <fullName evidence="7">Amino acid/amide ABC transporter membrane protein 2, HAAT family</fullName>
    </submittedName>
</protein>
<dbReference type="PANTHER" id="PTHR30482:SF20">
    <property type="entry name" value="HIGH-AFFINITY BRANCHED-CHAIN AMINO ACID TRANSPORT SYSTEM PERMEASE PROTEIN LIVM"/>
    <property type="match status" value="1"/>
</dbReference>
<sequence length="318" mass="34048">MIQPPWTLGAVAAAVVLLLCLPLLTGSNYFIGVAISGLIFLTAAASLNLVYGYAGLLSFAQLGFWGVGGYCSALAVMDFGWSFWTGVLFAGAVNFALAMVIGVPIIRTTRHAFVVVTLTFALLAGLIARDWVDVTRGPLGIPGLPAPSLMGFAFDTTARFYYIALVFTLVALAFLYCLKTSRIGLILKAIKQNDPLVQSQGISPASYKLAAFVIAAVITGMAGAIFAFHLKIIDPSFLDFYYMQTFLIIVIIGGAGSFWAVVLAGAAMVVLPEALRFSNELRMVIYGVILVAVMMVMPRGIAGWLDDRRIAALRKALR</sequence>
<evidence type="ECO:0000256" key="3">
    <source>
        <dbReference type="ARBA" id="ARBA00022692"/>
    </source>
</evidence>
<name>A0A1M5YCH0_9BRAD</name>
<dbReference type="RefSeq" id="WP_079606206.1">
    <property type="nucleotide sequence ID" value="NZ_LT670817.1"/>
</dbReference>
<feature type="transmembrane region" description="Helical" evidence="6">
    <location>
        <begin position="283"/>
        <end position="305"/>
    </location>
</feature>
<dbReference type="InterPro" id="IPR043428">
    <property type="entry name" value="LivM-like"/>
</dbReference>
<dbReference type="OrthoDB" id="9814461at2"/>
<keyword evidence="2" id="KW-1003">Cell membrane</keyword>
<accession>A0A1M5YCH0</accession>
<evidence type="ECO:0000256" key="2">
    <source>
        <dbReference type="ARBA" id="ARBA00022475"/>
    </source>
</evidence>
<reference evidence="7 8" key="1">
    <citation type="submission" date="2016-11" db="EMBL/GenBank/DDBJ databases">
        <authorList>
            <person name="Jaros S."/>
            <person name="Januszkiewicz K."/>
            <person name="Wedrychowicz H."/>
        </authorList>
    </citation>
    <scope>NUCLEOTIDE SEQUENCE [LARGE SCALE GENOMIC DNA]</scope>
    <source>
        <strain evidence="7 8">GAS138</strain>
    </source>
</reference>
<dbReference type="GO" id="GO:0015658">
    <property type="term" value="F:branched-chain amino acid transmembrane transporter activity"/>
    <property type="evidence" value="ECO:0007669"/>
    <property type="project" value="InterPro"/>
</dbReference>
<evidence type="ECO:0000256" key="4">
    <source>
        <dbReference type="ARBA" id="ARBA00022989"/>
    </source>
</evidence>
<feature type="transmembrane region" description="Helical" evidence="6">
    <location>
        <begin position="7"/>
        <end position="24"/>
    </location>
</feature>
<dbReference type="Pfam" id="PF02653">
    <property type="entry name" value="BPD_transp_2"/>
    <property type="match status" value="1"/>
</dbReference>
<evidence type="ECO:0000256" key="6">
    <source>
        <dbReference type="SAM" id="Phobius"/>
    </source>
</evidence>
<comment type="subcellular location">
    <subcellularLocation>
        <location evidence="1">Cell membrane</location>
        <topology evidence="1">Multi-pass membrane protein</topology>
    </subcellularLocation>
</comment>
<keyword evidence="3 6" id="KW-0812">Transmembrane</keyword>
<evidence type="ECO:0000313" key="8">
    <source>
        <dbReference type="Proteomes" id="UP000189796"/>
    </source>
</evidence>
<dbReference type="AlphaFoldDB" id="A0A1M5YCH0"/>
<feature type="transmembrane region" description="Helical" evidence="6">
    <location>
        <begin position="160"/>
        <end position="178"/>
    </location>
</feature>
<feature type="transmembrane region" description="Helical" evidence="6">
    <location>
        <begin position="87"/>
        <end position="106"/>
    </location>
</feature>
<dbReference type="PANTHER" id="PTHR30482">
    <property type="entry name" value="HIGH-AFFINITY BRANCHED-CHAIN AMINO ACID TRANSPORT SYSTEM PERMEASE"/>
    <property type="match status" value="1"/>
</dbReference>
<evidence type="ECO:0000256" key="1">
    <source>
        <dbReference type="ARBA" id="ARBA00004651"/>
    </source>
</evidence>
<keyword evidence="4 6" id="KW-1133">Transmembrane helix</keyword>
<feature type="transmembrane region" description="Helical" evidence="6">
    <location>
        <begin position="241"/>
        <end position="271"/>
    </location>
</feature>
<feature type="transmembrane region" description="Helical" evidence="6">
    <location>
        <begin position="113"/>
        <end position="132"/>
    </location>
</feature>
<proteinExistence type="predicted"/>
<evidence type="ECO:0000256" key="5">
    <source>
        <dbReference type="ARBA" id="ARBA00023136"/>
    </source>
</evidence>
<gene>
    <name evidence="7" type="ORF">SAMN05443248_8142</name>
</gene>
<dbReference type="Proteomes" id="UP000189796">
    <property type="component" value="Chromosome I"/>
</dbReference>
<dbReference type="GO" id="GO:0005886">
    <property type="term" value="C:plasma membrane"/>
    <property type="evidence" value="ECO:0007669"/>
    <property type="project" value="UniProtKB-SubCell"/>
</dbReference>
<organism evidence="7 8">
    <name type="scientific">Bradyrhizobium erythrophlei</name>
    <dbReference type="NCBI Taxonomy" id="1437360"/>
    <lineage>
        <taxon>Bacteria</taxon>
        <taxon>Pseudomonadati</taxon>
        <taxon>Pseudomonadota</taxon>
        <taxon>Alphaproteobacteria</taxon>
        <taxon>Hyphomicrobiales</taxon>
        <taxon>Nitrobacteraceae</taxon>
        <taxon>Bradyrhizobium</taxon>
    </lineage>
</organism>
<keyword evidence="5 6" id="KW-0472">Membrane</keyword>
<feature type="transmembrane region" description="Helical" evidence="6">
    <location>
        <begin position="209"/>
        <end position="229"/>
    </location>
</feature>
<evidence type="ECO:0000313" key="7">
    <source>
        <dbReference type="EMBL" id="SHI09574.1"/>
    </source>
</evidence>